<evidence type="ECO:0000313" key="2">
    <source>
        <dbReference type="Proteomes" id="UP000319852"/>
    </source>
</evidence>
<dbReference type="KEGG" id="amob:HG15A2_42990"/>
<accession>A0A517N1F0</accession>
<name>A0A517N1F0_9BACT</name>
<organism evidence="1 2">
    <name type="scientific">Adhaeretor mobilis</name>
    <dbReference type="NCBI Taxonomy" id="1930276"/>
    <lineage>
        <taxon>Bacteria</taxon>
        <taxon>Pseudomonadati</taxon>
        <taxon>Planctomycetota</taxon>
        <taxon>Planctomycetia</taxon>
        <taxon>Pirellulales</taxon>
        <taxon>Lacipirellulaceae</taxon>
        <taxon>Adhaeretor</taxon>
    </lineage>
</organism>
<reference evidence="1 2" key="1">
    <citation type="submission" date="2019-02" db="EMBL/GenBank/DDBJ databases">
        <title>Deep-cultivation of Planctomycetes and their phenomic and genomic characterization uncovers novel biology.</title>
        <authorList>
            <person name="Wiegand S."/>
            <person name="Jogler M."/>
            <person name="Boedeker C."/>
            <person name="Pinto D."/>
            <person name="Vollmers J."/>
            <person name="Rivas-Marin E."/>
            <person name="Kohn T."/>
            <person name="Peeters S.H."/>
            <person name="Heuer A."/>
            <person name="Rast P."/>
            <person name="Oberbeckmann S."/>
            <person name="Bunk B."/>
            <person name="Jeske O."/>
            <person name="Meyerdierks A."/>
            <person name="Storesund J.E."/>
            <person name="Kallscheuer N."/>
            <person name="Luecker S."/>
            <person name="Lage O.M."/>
            <person name="Pohl T."/>
            <person name="Merkel B.J."/>
            <person name="Hornburger P."/>
            <person name="Mueller R.-W."/>
            <person name="Bruemmer F."/>
            <person name="Labrenz M."/>
            <person name="Spormann A.M."/>
            <person name="Op den Camp H."/>
            <person name="Overmann J."/>
            <person name="Amann R."/>
            <person name="Jetten M.S.M."/>
            <person name="Mascher T."/>
            <person name="Medema M.H."/>
            <person name="Devos D.P."/>
            <person name="Kaster A.-K."/>
            <person name="Ovreas L."/>
            <person name="Rohde M."/>
            <person name="Galperin M.Y."/>
            <person name="Jogler C."/>
        </authorList>
    </citation>
    <scope>NUCLEOTIDE SEQUENCE [LARGE SCALE GENOMIC DNA]</scope>
    <source>
        <strain evidence="1 2">HG15A2</strain>
    </source>
</reference>
<evidence type="ECO:0000313" key="1">
    <source>
        <dbReference type="EMBL" id="QDT00957.1"/>
    </source>
</evidence>
<gene>
    <name evidence="1" type="ORF">HG15A2_42990</name>
</gene>
<dbReference type="EMBL" id="CP036263">
    <property type="protein sequence ID" value="QDT00957.1"/>
    <property type="molecule type" value="Genomic_DNA"/>
</dbReference>
<proteinExistence type="predicted"/>
<dbReference type="AlphaFoldDB" id="A0A517N1F0"/>
<sequence length="81" mass="8327">MIEAGLQGLKLSLGSRWHRSRRREGVALAVVLTLGLLSGCGDGRPERVAVSGVVLIDGKPLTHGSVLFVPGQGRPGGGGSR</sequence>
<dbReference type="Proteomes" id="UP000319852">
    <property type="component" value="Chromosome"/>
</dbReference>
<protein>
    <submittedName>
        <fullName evidence="1">Uncharacterized protein</fullName>
    </submittedName>
</protein>
<keyword evidence="2" id="KW-1185">Reference proteome</keyword>